<dbReference type="EMBL" id="JAAIWM010000019">
    <property type="protein sequence ID" value="NEY74250.1"/>
    <property type="molecule type" value="Genomic_DNA"/>
</dbReference>
<name>A0A6M0QEV3_9BACI</name>
<accession>A0A6M0QEV3</accession>
<proteinExistence type="predicted"/>
<comment type="caution">
    <text evidence="1">The sequence shown here is derived from an EMBL/GenBank/DDBJ whole genome shotgun (WGS) entry which is preliminary data.</text>
</comment>
<dbReference type="RefSeq" id="WP_163182116.1">
    <property type="nucleotide sequence ID" value="NZ_JAAIWM010000019.1"/>
</dbReference>
<keyword evidence="2" id="KW-1185">Reference proteome</keyword>
<organism evidence="1 2">
    <name type="scientific">Bacillus mesophilus</name>
    <dbReference type="NCBI Taxonomy" id="1808955"/>
    <lineage>
        <taxon>Bacteria</taxon>
        <taxon>Bacillati</taxon>
        <taxon>Bacillota</taxon>
        <taxon>Bacilli</taxon>
        <taxon>Bacillales</taxon>
        <taxon>Bacillaceae</taxon>
        <taxon>Bacillus</taxon>
    </lineage>
</organism>
<dbReference type="Proteomes" id="UP000481043">
    <property type="component" value="Unassembled WGS sequence"/>
</dbReference>
<gene>
    <name evidence="1" type="ORF">G4D63_21405</name>
</gene>
<reference evidence="1 2" key="1">
    <citation type="submission" date="2020-02" db="EMBL/GenBank/DDBJ databases">
        <title>Bacillus aquiflavi sp. nov., isolated from yellow water of strong flavor Chinese baijiu in Yibin region of China.</title>
        <authorList>
            <person name="Xie J."/>
        </authorList>
    </citation>
    <scope>NUCLEOTIDE SEQUENCE [LARGE SCALE GENOMIC DNA]</scope>
    <source>
        <strain evidence="1 2">SA4</strain>
    </source>
</reference>
<evidence type="ECO:0000313" key="1">
    <source>
        <dbReference type="EMBL" id="NEY74250.1"/>
    </source>
</evidence>
<evidence type="ECO:0000313" key="2">
    <source>
        <dbReference type="Proteomes" id="UP000481043"/>
    </source>
</evidence>
<protein>
    <submittedName>
        <fullName evidence="1">Uncharacterized protein</fullName>
    </submittedName>
</protein>
<sequence length="147" mass="17026">MLVKELYQDSLEYEESSLAHYIHHLLAEGKLSLTDDVSKVDLNQADYQKVKESIQNNLLGINPVHIFSLKKNADDFVFIFAHSPEEAVTFYTNKFGYRPINCHEYSLEFEMVRGKVSVTFREMRKEFSSFPAVAGYYRKMEAKASLV</sequence>
<dbReference type="AlphaFoldDB" id="A0A6M0QEV3"/>